<sequence length="468" mass="52030">MPLLGKQSAAAAAAAERYKDVPKQGRLDALRPYLVKHSCFPPKVDVSQAPIRMEELKLLVRHWNMHHERNFWRNHPDKDAVVMALYQKMKARKEARELKREMALSLKNHSLTGPGAGAPSSSPRHKKGDGAEGFNSPFAQGGSPGADEEGGGDPAAFLPGFKTGFTKDLFKHHTKRLEDEKDTYLHALSSEGLLVMSRCDGVSKAIDPRTLKKQKDAVFEEEEVVDEEEREKERLKREEHDNPKDDPKIRVKRKCAAALLNMSLREQMETQFVTEGGLKSLLDLALSTADRETLTYCMSCILNLSGECRKDSRLFEFHIVQAINMLAESCDPKDSSGARIRQYVAKSLAYFTMLPDVEEKMVADGIIAPLTKLALHAPNPVTRMIAAKGLVNLTHVLVGSQADSVNKHIMDCLKKLVVLDVDFLGTFVGEVIQNLSTLPTARSKIAEEGAIEILNTLIRQDPNKATMK</sequence>
<keyword evidence="3" id="KW-1185">Reference proteome</keyword>
<dbReference type="InterPro" id="IPR011989">
    <property type="entry name" value="ARM-like"/>
</dbReference>
<gene>
    <name evidence="2" type="ORF">TeGR_g582</name>
</gene>
<feature type="region of interest" description="Disordered" evidence="1">
    <location>
        <begin position="223"/>
        <end position="247"/>
    </location>
</feature>
<protein>
    <submittedName>
        <fullName evidence="2">Uncharacterized protein</fullName>
    </submittedName>
</protein>
<dbReference type="EMBL" id="BRYB01000740">
    <property type="protein sequence ID" value="GMI36611.1"/>
    <property type="molecule type" value="Genomic_DNA"/>
</dbReference>
<organism evidence="2 3">
    <name type="scientific">Tetraparma gracilis</name>
    <dbReference type="NCBI Taxonomy" id="2962635"/>
    <lineage>
        <taxon>Eukaryota</taxon>
        <taxon>Sar</taxon>
        <taxon>Stramenopiles</taxon>
        <taxon>Ochrophyta</taxon>
        <taxon>Bolidophyceae</taxon>
        <taxon>Parmales</taxon>
        <taxon>Triparmaceae</taxon>
        <taxon>Tetraparma</taxon>
    </lineage>
</organism>
<accession>A0ABQ6MYY4</accession>
<feature type="non-terminal residue" evidence="2">
    <location>
        <position position="468"/>
    </location>
</feature>
<reference evidence="2 3" key="1">
    <citation type="journal article" date="2023" name="Commun. Biol.">
        <title>Genome analysis of Parmales, the sister group of diatoms, reveals the evolutionary specialization of diatoms from phago-mixotrophs to photoautotrophs.</title>
        <authorList>
            <person name="Ban H."/>
            <person name="Sato S."/>
            <person name="Yoshikawa S."/>
            <person name="Yamada K."/>
            <person name="Nakamura Y."/>
            <person name="Ichinomiya M."/>
            <person name="Sato N."/>
            <person name="Blanc-Mathieu R."/>
            <person name="Endo H."/>
            <person name="Kuwata A."/>
            <person name="Ogata H."/>
        </authorList>
    </citation>
    <scope>NUCLEOTIDE SEQUENCE [LARGE SCALE GENOMIC DNA]</scope>
</reference>
<dbReference type="SUPFAM" id="SSF48371">
    <property type="entry name" value="ARM repeat"/>
    <property type="match status" value="1"/>
</dbReference>
<evidence type="ECO:0000313" key="2">
    <source>
        <dbReference type="EMBL" id="GMI36611.1"/>
    </source>
</evidence>
<name>A0ABQ6MYY4_9STRA</name>
<evidence type="ECO:0000256" key="1">
    <source>
        <dbReference type="SAM" id="MobiDB-lite"/>
    </source>
</evidence>
<feature type="region of interest" description="Disordered" evidence="1">
    <location>
        <begin position="106"/>
        <end position="158"/>
    </location>
</feature>
<evidence type="ECO:0000313" key="3">
    <source>
        <dbReference type="Proteomes" id="UP001165060"/>
    </source>
</evidence>
<feature type="compositionally biased region" description="Basic and acidic residues" evidence="1">
    <location>
        <begin position="231"/>
        <end position="247"/>
    </location>
</feature>
<dbReference type="Gene3D" id="1.25.10.10">
    <property type="entry name" value="Leucine-rich Repeat Variant"/>
    <property type="match status" value="1"/>
</dbReference>
<proteinExistence type="predicted"/>
<dbReference type="InterPro" id="IPR016024">
    <property type="entry name" value="ARM-type_fold"/>
</dbReference>
<comment type="caution">
    <text evidence="2">The sequence shown here is derived from an EMBL/GenBank/DDBJ whole genome shotgun (WGS) entry which is preliminary data.</text>
</comment>
<dbReference type="Proteomes" id="UP001165060">
    <property type="component" value="Unassembled WGS sequence"/>
</dbReference>